<dbReference type="STRING" id="767817.Desgi_3823"/>
<dbReference type="HOGENOM" id="CLU_2069281_0_0_9"/>
<evidence type="ECO:0000313" key="2">
    <source>
        <dbReference type="Proteomes" id="UP000013520"/>
    </source>
</evidence>
<sequence>MITHPAFTDILMHSDQELADILGIRIISRNTIYEWPLSCMQKLTLDNGKKLIYKSQLPPTVEPDFYEHAVSKLLPAYQVIGKFGNCNTMIIDWIDAPLLSDRPLFNQWASEAIENILM</sequence>
<name>R4KIU2_9FIRM</name>
<evidence type="ECO:0000313" key="1">
    <source>
        <dbReference type="EMBL" id="AGL03138.1"/>
    </source>
</evidence>
<accession>R4KIU2</accession>
<dbReference type="Proteomes" id="UP000013520">
    <property type="component" value="Chromosome"/>
</dbReference>
<protein>
    <recommendedName>
        <fullName evidence="3">Aminoglycoside phosphotransferase</fullName>
    </recommendedName>
</protein>
<organism evidence="1 2">
    <name type="scientific">Desulfoscipio gibsoniae DSM 7213</name>
    <dbReference type="NCBI Taxonomy" id="767817"/>
    <lineage>
        <taxon>Bacteria</taxon>
        <taxon>Bacillati</taxon>
        <taxon>Bacillota</taxon>
        <taxon>Clostridia</taxon>
        <taxon>Eubacteriales</taxon>
        <taxon>Desulfallaceae</taxon>
        <taxon>Desulfoscipio</taxon>
    </lineage>
</organism>
<dbReference type="OrthoDB" id="2570531at2"/>
<proteinExistence type="predicted"/>
<reference evidence="1 2" key="1">
    <citation type="submission" date="2012-01" db="EMBL/GenBank/DDBJ databases">
        <title>Complete sequence of Desulfotomaculum gibsoniae DSM 7213.</title>
        <authorList>
            <consortium name="US DOE Joint Genome Institute"/>
            <person name="Lucas S."/>
            <person name="Han J."/>
            <person name="Lapidus A."/>
            <person name="Cheng J.-F."/>
            <person name="Goodwin L."/>
            <person name="Pitluck S."/>
            <person name="Peters L."/>
            <person name="Ovchinnikova G."/>
            <person name="Teshima H."/>
            <person name="Detter J.C."/>
            <person name="Han C."/>
            <person name="Tapia R."/>
            <person name="Land M."/>
            <person name="Hauser L."/>
            <person name="Kyrpides N."/>
            <person name="Ivanova N."/>
            <person name="Pagani I."/>
            <person name="Parshina S."/>
            <person name="Plugge C."/>
            <person name="Muyzer G."/>
            <person name="Kuever J."/>
            <person name="Ivanova A."/>
            <person name="Nazina T."/>
            <person name="Klenk H.-P."/>
            <person name="Brambilla E."/>
            <person name="Spring S."/>
            <person name="Stams A.F."/>
            <person name="Woyke T."/>
        </authorList>
    </citation>
    <scope>NUCLEOTIDE SEQUENCE [LARGE SCALE GENOMIC DNA]</scope>
    <source>
        <strain evidence="1 2">DSM 7213</strain>
    </source>
</reference>
<dbReference type="KEGG" id="dgi:Desgi_3823"/>
<evidence type="ECO:0008006" key="3">
    <source>
        <dbReference type="Google" id="ProtNLM"/>
    </source>
</evidence>
<dbReference type="EMBL" id="CP003273">
    <property type="protein sequence ID" value="AGL03138.1"/>
    <property type="molecule type" value="Genomic_DNA"/>
</dbReference>
<gene>
    <name evidence="1" type="ORF">Desgi_3823</name>
</gene>
<dbReference type="eggNOG" id="ENOG50342M1">
    <property type="taxonomic scope" value="Bacteria"/>
</dbReference>
<dbReference type="RefSeq" id="WP_006520534.1">
    <property type="nucleotide sequence ID" value="NC_021184.1"/>
</dbReference>
<keyword evidence="2" id="KW-1185">Reference proteome</keyword>
<dbReference type="AlphaFoldDB" id="R4KIU2"/>